<evidence type="ECO:0000313" key="3">
    <source>
        <dbReference type="EMBL" id="CAE2224265.1"/>
    </source>
</evidence>
<dbReference type="EMBL" id="HBKO01021278">
    <property type="protein sequence ID" value="CAE2224263.1"/>
    <property type="molecule type" value="Transcribed_RNA"/>
</dbReference>
<feature type="region of interest" description="Disordered" evidence="1">
    <location>
        <begin position="87"/>
        <end position="108"/>
    </location>
</feature>
<proteinExistence type="predicted"/>
<feature type="compositionally biased region" description="Low complexity" evidence="1">
    <location>
        <begin position="87"/>
        <end position="98"/>
    </location>
</feature>
<dbReference type="EMBL" id="HBKO01021279">
    <property type="protein sequence ID" value="CAE2224265.1"/>
    <property type="molecule type" value="Transcribed_RNA"/>
</dbReference>
<organism evidence="3">
    <name type="scientific">Prymnesium polylepis</name>
    <dbReference type="NCBI Taxonomy" id="72548"/>
    <lineage>
        <taxon>Eukaryota</taxon>
        <taxon>Haptista</taxon>
        <taxon>Haptophyta</taxon>
        <taxon>Prymnesiophyceae</taxon>
        <taxon>Prymnesiales</taxon>
        <taxon>Prymnesiaceae</taxon>
        <taxon>Prymnesium</taxon>
    </lineage>
</organism>
<reference evidence="3" key="1">
    <citation type="submission" date="2021-01" db="EMBL/GenBank/DDBJ databases">
        <authorList>
            <person name="Corre E."/>
            <person name="Pelletier E."/>
            <person name="Niang G."/>
            <person name="Scheremetjew M."/>
            <person name="Finn R."/>
            <person name="Kale V."/>
            <person name="Holt S."/>
            <person name="Cochrane G."/>
            <person name="Meng A."/>
            <person name="Brown T."/>
            <person name="Cohen L."/>
        </authorList>
    </citation>
    <scope>NUCLEOTIDE SEQUENCE</scope>
    <source>
        <strain evidence="3">UIO037</strain>
    </source>
</reference>
<accession>A0A6V4WNU8</accession>
<evidence type="ECO:0000313" key="2">
    <source>
        <dbReference type="EMBL" id="CAE2224263.1"/>
    </source>
</evidence>
<gene>
    <name evidence="2" type="ORF">CPOL0286_LOCUS9589</name>
    <name evidence="3" type="ORF">CPOL0286_LOCUS9590</name>
</gene>
<evidence type="ECO:0000256" key="1">
    <source>
        <dbReference type="SAM" id="MobiDB-lite"/>
    </source>
</evidence>
<dbReference type="AlphaFoldDB" id="A0A6V4WNU8"/>
<name>A0A6V4WNU8_9EUKA</name>
<sequence>MHGYGGGGTSRRLVKRVGEMAHHRDRHLLVMRCAALEARSLQCLSVDATPPARVLNTVHLRRIVIIPILNAKRCAWLRRLAAVVFRSSSRSARLSPSVHPRPSRILRK</sequence>
<protein>
    <submittedName>
        <fullName evidence="3">Uncharacterized protein</fullName>
    </submittedName>
</protein>